<protein>
    <recommendedName>
        <fullName evidence="2">DUF6534 domain-containing protein</fullName>
    </recommendedName>
</protein>
<reference evidence="4" key="2">
    <citation type="submission" date="2015-01" db="EMBL/GenBank/DDBJ databases">
        <title>Evolutionary Origins and Diversification of the Mycorrhizal Mutualists.</title>
        <authorList>
            <consortium name="DOE Joint Genome Institute"/>
            <consortium name="Mycorrhizal Genomics Consortium"/>
            <person name="Kohler A."/>
            <person name="Kuo A."/>
            <person name="Nagy L.G."/>
            <person name="Floudas D."/>
            <person name="Copeland A."/>
            <person name="Barry K.W."/>
            <person name="Cichocki N."/>
            <person name="Veneault-Fourrey C."/>
            <person name="LaButti K."/>
            <person name="Lindquist E.A."/>
            <person name="Lipzen A."/>
            <person name="Lundell T."/>
            <person name="Morin E."/>
            <person name="Murat C."/>
            <person name="Riley R."/>
            <person name="Ohm R."/>
            <person name="Sun H."/>
            <person name="Tunlid A."/>
            <person name="Henrissat B."/>
            <person name="Grigoriev I.V."/>
            <person name="Hibbett D.S."/>
            <person name="Martin F."/>
        </authorList>
    </citation>
    <scope>NUCLEOTIDE SEQUENCE [LARGE SCALE GENOMIC DNA]</scope>
    <source>
        <strain evidence="4">MAFF 305830</strain>
    </source>
</reference>
<evidence type="ECO:0000313" key="3">
    <source>
        <dbReference type="EMBL" id="KIM26667.1"/>
    </source>
</evidence>
<keyword evidence="1" id="KW-0812">Transmembrane</keyword>
<keyword evidence="1" id="KW-1133">Transmembrane helix</keyword>
<dbReference type="HOGENOM" id="CLU_698610_0_0_1"/>
<dbReference type="Pfam" id="PF20152">
    <property type="entry name" value="DUF6534"/>
    <property type="match status" value="1"/>
</dbReference>
<feature type="transmembrane region" description="Helical" evidence="1">
    <location>
        <begin position="62"/>
        <end position="84"/>
    </location>
</feature>
<feature type="domain" description="DUF6534" evidence="2">
    <location>
        <begin position="166"/>
        <end position="254"/>
    </location>
</feature>
<feature type="transmembrane region" description="Helical" evidence="1">
    <location>
        <begin position="104"/>
        <end position="124"/>
    </location>
</feature>
<evidence type="ECO:0000259" key="2">
    <source>
        <dbReference type="Pfam" id="PF20152"/>
    </source>
</evidence>
<dbReference type="EMBL" id="KN824304">
    <property type="protein sequence ID" value="KIM26667.1"/>
    <property type="molecule type" value="Genomic_DNA"/>
</dbReference>
<dbReference type="PANTHER" id="PTHR40465">
    <property type="entry name" value="CHROMOSOME 1, WHOLE GENOME SHOTGUN SEQUENCE"/>
    <property type="match status" value="1"/>
</dbReference>
<reference evidence="3 4" key="1">
    <citation type="submission" date="2014-04" db="EMBL/GenBank/DDBJ databases">
        <authorList>
            <consortium name="DOE Joint Genome Institute"/>
            <person name="Kuo A."/>
            <person name="Zuccaro A."/>
            <person name="Kohler A."/>
            <person name="Nagy L.G."/>
            <person name="Floudas D."/>
            <person name="Copeland A."/>
            <person name="Barry K.W."/>
            <person name="Cichocki N."/>
            <person name="Veneault-Fourrey C."/>
            <person name="LaButti K."/>
            <person name="Lindquist E.A."/>
            <person name="Lipzen A."/>
            <person name="Lundell T."/>
            <person name="Morin E."/>
            <person name="Murat C."/>
            <person name="Sun H."/>
            <person name="Tunlid A."/>
            <person name="Henrissat B."/>
            <person name="Grigoriev I.V."/>
            <person name="Hibbett D.S."/>
            <person name="Martin F."/>
            <person name="Nordberg H.P."/>
            <person name="Cantor M.N."/>
            <person name="Hua S.X."/>
        </authorList>
    </citation>
    <scope>NUCLEOTIDE SEQUENCE [LARGE SCALE GENOMIC DNA]</scope>
    <source>
        <strain evidence="3 4">MAFF 305830</strain>
    </source>
</reference>
<feature type="transmembrane region" description="Helical" evidence="1">
    <location>
        <begin position="229"/>
        <end position="249"/>
    </location>
</feature>
<feature type="transmembrane region" description="Helical" evidence="1">
    <location>
        <begin position="136"/>
        <end position="156"/>
    </location>
</feature>
<organism evidence="3 4">
    <name type="scientific">Serendipita vermifera MAFF 305830</name>
    <dbReference type="NCBI Taxonomy" id="933852"/>
    <lineage>
        <taxon>Eukaryota</taxon>
        <taxon>Fungi</taxon>
        <taxon>Dikarya</taxon>
        <taxon>Basidiomycota</taxon>
        <taxon>Agaricomycotina</taxon>
        <taxon>Agaricomycetes</taxon>
        <taxon>Sebacinales</taxon>
        <taxon>Serendipitaceae</taxon>
        <taxon>Serendipita</taxon>
    </lineage>
</organism>
<feature type="transmembrane region" description="Helical" evidence="1">
    <location>
        <begin position="20"/>
        <end position="41"/>
    </location>
</feature>
<keyword evidence="1" id="KW-0472">Membrane</keyword>
<keyword evidence="4" id="KW-1185">Reference proteome</keyword>
<proteinExistence type="predicted"/>
<accession>A0A0C2XC05</accession>
<feature type="transmembrane region" description="Helical" evidence="1">
    <location>
        <begin position="162"/>
        <end position="180"/>
    </location>
</feature>
<dbReference type="InterPro" id="IPR045339">
    <property type="entry name" value="DUF6534"/>
</dbReference>
<dbReference type="PANTHER" id="PTHR40465:SF1">
    <property type="entry name" value="DUF6534 DOMAIN-CONTAINING PROTEIN"/>
    <property type="match status" value="1"/>
</dbReference>
<sequence length="395" mass="43730">MSRNSSDALTRSLLSQDMERQLSVSLVAVMIFYLLLGIILCQIKNYVHIALTQRRGDIKNHLVVGFLSLVTISKSILAGLDISRLVIENFGKPAAADAILDSDWIHLSGPISTVVVAIVVDLFFTRRYYKLSGNKLVVFIAVSYVIAYLGFGNAALWLSLGLSFQLICNATISFATIYHFHKQKADTFRQSMNLLDRLIQMALRSALPPTFMAAVALVTTEIYGITDAVPFACAVIVSQTFFISLLYTLNARESMRRTLAGRPRNLSWMASNVGIDRVSYLGEEGMPQFHSAPAADTTYYQSRQVKPHYRQSHCPAPITNDNGVMSCSSDTAVDNEQNRSKSTGCWDPSAEDSLFDHDITVGHTASSLVRNETIRDDVLPLTAVNEESRFSLQIV</sequence>
<name>A0A0C2XC05_SERVB</name>
<evidence type="ECO:0000256" key="1">
    <source>
        <dbReference type="SAM" id="Phobius"/>
    </source>
</evidence>
<gene>
    <name evidence="3" type="ORF">M408DRAFT_25155</name>
</gene>
<dbReference type="OrthoDB" id="3206554at2759"/>
<feature type="transmembrane region" description="Helical" evidence="1">
    <location>
        <begin position="201"/>
        <end position="223"/>
    </location>
</feature>
<dbReference type="AlphaFoldDB" id="A0A0C2XC05"/>
<dbReference type="Proteomes" id="UP000054097">
    <property type="component" value="Unassembled WGS sequence"/>
</dbReference>
<evidence type="ECO:0000313" key="4">
    <source>
        <dbReference type="Proteomes" id="UP000054097"/>
    </source>
</evidence>